<dbReference type="GO" id="GO:0016874">
    <property type="term" value="F:ligase activity"/>
    <property type="evidence" value="ECO:0007669"/>
    <property type="project" value="UniProtKB-KW"/>
</dbReference>
<proteinExistence type="inferred from homology"/>
<dbReference type="Gene3D" id="3.40.50.12780">
    <property type="entry name" value="N-terminal domain of ligase-like"/>
    <property type="match status" value="3"/>
</dbReference>
<dbReference type="GO" id="GO:0044550">
    <property type="term" value="P:secondary metabolite biosynthetic process"/>
    <property type="evidence" value="ECO:0007669"/>
    <property type="project" value="TreeGrafter"/>
</dbReference>
<dbReference type="InterPro" id="IPR010071">
    <property type="entry name" value="AA_adenyl_dom"/>
</dbReference>
<protein>
    <recommendedName>
        <fullName evidence="6">Carrier domain-containing protein</fullName>
    </recommendedName>
</protein>
<dbReference type="FunFam" id="3.30.559.30:FF:000003">
    <property type="entry name" value="Nonribosomal peptide synthase SidD"/>
    <property type="match status" value="1"/>
</dbReference>
<dbReference type="NCBIfam" id="NF003417">
    <property type="entry name" value="PRK04813.1"/>
    <property type="match status" value="4"/>
</dbReference>
<sequence length="3783" mass="419690">MYCESFIPKIIANGVADALSKTIHEITTKPDAPLGAIEVVGDRSREVLHNWSGTVITPELTLLHDSIHQRCLAQPNATAIDAWDGQFTYSEVDELSSKLALHLAQYTPGPGIFIPICFEKSRWTAVAILAVMKTGSPFVLLDPSQPSQRLRDICGIIGASVVIVSEAQVALASTFAKHVVITGDQHREWVGSEPGQLRNTSPDEIMCAIFTSGSTGMPKGVQISHSAFATGVREHSVAMRINRDSRVLQLTSYAFDMSIAEHLTTLLQGGCVCVPSDEERKQSLAQAVSRLRADWVFMTPSMARILDPDSFPSIKRMVLGGEIVSEKELSMWRDKLDLYILYGPTECVVCCAITERVTKGTIGRNLGSTFGCRSWITDPSNHERLLPVGAIGELLLEGPIVARGYLDEPTKTAAVFIAPPSWLKAFDDQPFAVYKTGDLVKYNTDGTLHYISRMDTQVKVRGQRVELGEIEHHIRHCYPRVTDAVVELVVPKDKGFGPLLVAFIFIKTEEPTQSTDILAQPSSEFRFEADAVENSLNEQLPSYMVPTLYLPLQKLPLSTNGKVDRQLLRRHAAMLSQNEVLSYRAPVAIKTAPSNDVQRKLLAAWCEVLNLVPEHVGMDDSFVRLGGDSISAIQVVTHCASQQLHVRISDIFRYKTISLISEHTATSQTLIPIREVKTETAFPLTPIQQMFFDAAPDGVNHFNQSFFLRVNSSINSISLYTAFRQLVSRHHMLRVRFRKSNDGHAVADSWYQLVSSEVDQSFRYKEHQISSLSDSKGIIYTSQKSMNPENGPVFAVDLINTISGGRFLFLVAHHLVVDLVSWRIIIKDIEEFLTRGSISSQLSLPFPTWARMQAEYASKHLDPESVFTDYIPPPNLDYWDVADRSNLVEDGAQKEFTLSEETTRLLVGPANFAYDTQPVELFQAALLHSFMVTFKDRTQPPAIFSEGHGREIWDPSINISDTVGWFTTISGTYIESHDVMDILRQTKDRQRNLRDKGPAYFASRYLNPRGRSALHCDGPLEVIFNFTGHYQQLERPDAPLSAVNDFEHGVPDVAGDSPRFALFDVTATSSCNRLRFSFFYNKHAAATRPVDLWISNYNQSLCELARTLPLLTRSYTLVDFPLMPFTYSMLDEFTSVTLPEYGLSLADIEDAYPCSPIQNGMLISQSKEAFVYRNRFLWKLTSIHSVTAAEFARAWRMVAQKHAILRTCFVASRYQGSYMDQVVLRDLPENVITILPAATAPMQVLESRAATMSPKGSPPYHLTLCPSSTGELFFLLEINHALLDGTSLQTLTRDLSQAYENSLPTSPSLLYSDYIKYIQSLPVDASKDYWKHYLAGSEPCLLTTPHAEDSPRKFQSGYAEIPDVTRLRKLCETHDLTIANIFHLAWSLVLQAYTGSDDVCFGYVATGRDIPLVGVEHALGPFINMLVCRTKFSVDVPLKELLQRTQEDYLLSTKHQHISLADIKCSLNLNGLPLFNSAVSFQRAGMVASATEAPSIRIAPVNGEDPTEVSAKTSLSLTLRLMKNQYDIMLNVWAEERIELVLRYWTDSLTEPAADIILDTVVQAVSEIISKFSQPVGDLDLFGPGSRARVMKQNEHVSPRVDQCAHELIKERNAERPSAPAIHAWDGQFTYGELEAKADELATYLSRHCGVGPGVFVPVYFEKSKWTTVAILAILKAGGAFVLMDPSYPTQRLRCICEDVKASVVVTSVTKASDAAQFGLRIIPIGDKLFGWAADLELPFVPVASTPSDPIYVVFTSGSTGRPKGCVHTHASWCTSAEASRIGLFLDGSSRVLQFTSYAFDISIGDMILTLLAGGCVCKQIVYYSSCALYFLFFGFLIISLLSKRCKGTNTDLGNVGVPSDEQRQSDLVGAINDLQPNWAVLTPSVTRIIDPESVSCIKTLVTGGEPLSPRDIAKWRHHAHLLNLYGPAECAILTTLNRNWTNEKDPNNIGFPLSATCWVADPVNHEKLVPVGIVGELLVESPIVGREYINQPAKTAASFLDFPAWLKKIRPGATGRLYRTGDLVQSLDDGSMRYIGRRDEQVKLRGQRVELGEVEYHLQQNFPGAKNVLAEVIRFAENERRPALMAFIELENNPESECNGISIFGVPDDDFIHAVTRTKSQLDTLLPVYMVPTIFIPLTRLPLTRTGKTDRRSVRQAAADLTREEIGAFMSMSASKSSPANDAERQFQQLFAEIFSLEVDGISREDNWFLLGGDSILAMILIPRAREAGYSIKMVDIFKHPKLASLAAAAVRTDFVPSKIPPFALIGGQANKDTLVQLAAAQCDLQATSIEDIYPTTALQEGLIALAAKRPGHYIATFEYELAQDVDIDSFVAAWDTTAAANAILRTRIIQSESLGFFQVVVRHSVTWQTWEDQQTYETHVESLKMSLGDQLVHFGLAQQRESPRSRAKFFLTFHHALYDGGSLLRLWSQVQSAYNGMSLSPQPFNRFIQYTLTTEGADDFWRSEFEGHNAAVFPTLPSAQYIPEPNSSLLYTMSAVTHQSAHYTTSTAIQLAWAIVMSCYTDSTDVLYGLTVNGRSAPVEGIEDITGPTFATFPMRIQVHKDHTVHEALASIQEKTVSMIPFQHYGMQYIRKLSRDAAAACNFQCHMAIQAPASIASNQLLTDVRTKHEDYGAFANYALVIVCHLPTQGQSDVIVCVNYDKNIVDPLEANRMVRQLEHVLRQIELLQSKPESKSIQLRNLDIVSPEDRQQLASWNQVLPPSEDSCLHDLVLYHAVSRPDAPAISAWDGKMTFKDLDSASAILSQQLQALGVQPGSLVPILLDRSKWVVVSMIALHRIGAGCVNIDPVHPKERIKHMLECTGAKFFLCSPGYSESMVFDNIMLITVPVRGQQPRAEDLRTPQVTPRDVAFVIFTSGSTGRPKGILMEHANLVSSIRGFTTEAHLDQNVRGLHFSSYTFDGCIYEIFGVLVNGGCICIPSEYNRMNNVASFINKHEVNWAIFTPSYTTLLEPNSIPTMRTMCMGGEAVTHDNVHTWAAKVNLVNLYGPAEATVCVCCLIPPSGWRPGTIGRVVGGVGWVVMPSDRSRLAPIGTPGELVIEGAVVTRGYIGDPEKTAASYSTSPSWLRPFRQGYPNSRVYYSGDLVRYNADGTICYLGRVDTQVKLRGQRIELGEVEHHVRNAFPHVIDVMAEMVRPNGGAPMLVAFVANAASSTGRTTDKLFHPPSEEFLAQAEAATRKLSSVVPSYMVPTLFIPLSEIPRAPSGKADRRLLREEGAKMSQEEVQAFAGSRATKRQPNTEQEKTLLSLWSQTFKVSHGNIGADDNFLHLGDSIAAIRLSGIARRHGLLLPVSQIFQYPVLSEQARVMTALGSTDLTEEYCPGLLLGIDSIGTFFDRHLAINVRAYRAGDVEDILPTTEMQSSLLRGKNVTYSRLYMNTEVDPLCLEAACDALVRKHAILRTVFVPHHGDILQVVLRDPAFALKQVLCDGELWEFSEKWCTQDAAALVPFGALHFQPVLISRSKSDHLFMLRMTHAQYDGGSFPLISSDLTSAYSGNQLQSAAPSFAYFLRYRLSQNSSDARKFWREYLSGSQMTSIEMLGRPPQNNAQAEFIVKPLRKMPLPTLPSGITMASMVKAAWSVVLSRATRMDDVVFGHVINGRDAPLTGVDQISGPCITIAPFRVSMQKGWNVLDLLNHTQRQYARSMSYSNMEFKSILRKATSWPPDTEFGSVLTHQDAHIDLSGSVNHAAASQWRNLDFGYYSNFHVVTYPVGAELWVQFGVSSHKMHPSDADHLMNQFCGLMAQFAEDASQPLAPSLGGTSDA</sequence>
<organism evidence="7 8">
    <name type="scientific">Xylaria bambusicola</name>
    <dbReference type="NCBI Taxonomy" id="326684"/>
    <lineage>
        <taxon>Eukaryota</taxon>
        <taxon>Fungi</taxon>
        <taxon>Dikarya</taxon>
        <taxon>Ascomycota</taxon>
        <taxon>Pezizomycotina</taxon>
        <taxon>Sordariomycetes</taxon>
        <taxon>Xylariomycetidae</taxon>
        <taxon>Xylariales</taxon>
        <taxon>Xylariaceae</taxon>
        <taxon>Xylaria</taxon>
    </lineage>
</organism>
<keyword evidence="3" id="KW-0436">Ligase</keyword>
<dbReference type="Gene3D" id="3.40.50.980">
    <property type="match status" value="2"/>
</dbReference>
<keyword evidence="1" id="KW-0596">Phosphopantetheine</keyword>
<dbReference type="Gene3D" id="2.30.38.10">
    <property type="entry name" value="Luciferase, Domain 3"/>
    <property type="match status" value="1"/>
</dbReference>
<dbReference type="FunFam" id="3.30.300.30:FF:000015">
    <property type="entry name" value="Nonribosomal peptide synthase SidD"/>
    <property type="match status" value="3"/>
</dbReference>
<dbReference type="FunFam" id="3.30.559.10:FF:000016">
    <property type="entry name" value="Nonribosomal peptide synthase Pes1"/>
    <property type="match status" value="1"/>
</dbReference>
<keyword evidence="5" id="KW-1133">Transmembrane helix</keyword>
<dbReference type="PANTHER" id="PTHR45527">
    <property type="entry name" value="NONRIBOSOMAL PEPTIDE SYNTHETASE"/>
    <property type="match status" value="1"/>
</dbReference>
<dbReference type="CDD" id="cd19545">
    <property type="entry name" value="FUM14_C_NRPS-like"/>
    <property type="match status" value="1"/>
</dbReference>
<dbReference type="FunFam" id="3.40.50.12780:FF:000014">
    <property type="entry name" value="Nonribosomal peptide synthetase 1"/>
    <property type="match status" value="1"/>
</dbReference>
<dbReference type="CDD" id="cd19542">
    <property type="entry name" value="CT_NRPS-like"/>
    <property type="match status" value="2"/>
</dbReference>
<evidence type="ECO:0000313" key="7">
    <source>
        <dbReference type="EMBL" id="KAK5624976.1"/>
    </source>
</evidence>
<evidence type="ECO:0000259" key="6">
    <source>
        <dbReference type="PROSITE" id="PS50075"/>
    </source>
</evidence>
<evidence type="ECO:0000256" key="1">
    <source>
        <dbReference type="ARBA" id="ARBA00022450"/>
    </source>
</evidence>
<accession>A0AAN7UG58</accession>
<comment type="similarity">
    <text evidence="4">Belongs to the NRP synthetase family.</text>
</comment>
<dbReference type="PROSITE" id="PS50075">
    <property type="entry name" value="CARRIER"/>
    <property type="match status" value="3"/>
</dbReference>
<dbReference type="InterPro" id="IPR045851">
    <property type="entry name" value="AMP-bd_C_sf"/>
</dbReference>
<dbReference type="PROSITE" id="PS00455">
    <property type="entry name" value="AMP_BINDING"/>
    <property type="match status" value="2"/>
</dbReference>
<dbReference type="Proteomes" id="UP001305414">
    <property type="component" value="Unassembled WGS sequence"/>
</dbReference>
<dbReference type="InterPro" id="IPR023213">
    <property type="entry name" value="CAT-like_dom_sf"/>
</dbReference>
<keyword evidence="8" id="KW-1185">Reference proteome</keyword>
<dbReference type="SUPFAM" id="SSF56801">
    <property type="entry name" value="Acetyl-CoA synthetase-like"/>
    <property type="match status" value="3"/>
</dbReference>
<dbReference type="Pfam" id="PF00501">
    <property type="entry name" value="AMP-binding"/>
    <property type="match status" value="4"/>
</dbReference>
<dbReference type="Pfam" id="PF00668">
    <property type="entry name" value="Condensation"/>
    <property type="match status" value="4"/>
</dbReference>
<evidence type="ECO:0000256" key="2">
    <source>
        <dbReference type="ARBA" id="ARBA00022553"/>
    </source>
</evidence>
<dbReference type="CDD" id="cd19534">
    <property type="entry name" value="E_NRPS"/>
    <property type="match status" value="1"/>
</dbReference>
<dbReference type="InterPro" id="IPR020845">
    <property type="entry name" value="AMP-binding_CS"/>
</dbReference>
<evidence type="ECO:0000313" key="8">
    <source>
        <dbReference type="Proteomes" id="UP001305414"/>
    </source>
</evidence>
<dbReference type="Gene3D" id="3.30.559.10">
    <property type="entry name" value="Chloramphenicol acetyltransferase-like domain"/>
    <property type="match status" value="4"/>
</dbReference>
<dbReference type="InterPro" id="IPR042099">
    <property type="entry name" value="ANL_N_sf"/>
</dbReference>
<dbReference type="Gene3D" id="1.10.1200.10">
    <property type="entry name" value="ACP-like"/>
    <property type="match status" value="3"/>
</dbReference>
<evidence type="ECO:0000256" key="4">
    <source>
        <dbReference type="ARBA" id="ARBA00029454"/>
    </source>
</evidence>
<evidence type="ECO:0000256" key="5">
    <source>
        <dbReference type="SAM" id="Phobius"/>
    </source>
</evidence>
<comment type="caution">
    <text evidence="7">The sequence shown here is derived from an EMBL/GenBank/DDBJ whole genome shotgun (WGS) entry which is preliminary data.</text>
</comment>
<gene>
    <name evidence="7" type="ORF">RRF57_000692</name>
</gene>
<dbReference type="GO" id="GO:0043041">
    <property type="term" value="P:amino acid activation for nonribosomal peptide biosynthetic process"/>
    <property type="evidence" value="ECO:0007669"/>
    <property type="project" value="TreeGrafter"/>
</dbReference>
<keyword evidence="5" id="KW-0472">Membrane</keyword>
<dbReference type="SUPFAM" id="SSF47336">
    <property type="entry name" value="ACP-like"/>
    <property type="match status" value="3"/>
</dbReference>
<dbReference type="Gene3D" id="3.30.559.30">
    <property type="entry name" value="Nonribosomal peptide synthetase, condensation domain"/>
    <property type="match status" value="4"/>
</dbReference>
<dbReference type="Pfam" id="PF00550">
    <property type="entry name" value="PP-binding"/>
    <property type="match status" value="3"/>
</dbReference>
<dbReference type="InterPro" id="IPR009081">
    <property type="entry name" value="PP-bd_ACP"/>
</dbReference>
<dbReference type="SUPFAM" id="SSF52777">
    <property type="entry name" value="CoA-dependent acyltransferases"/>
    <property type="match status" value="8"/>
</dbReference>
<dbReference type="InterPro" id="IPR036736">
    <property type="entry name" value="ACP-like_sf"/>
</dbReference>
<evidence type="ECO:0000256" key="3">
    <source>
        <dbReference type="ARBA" id="ARBA00022598"/>
    </source>
</evidence>
<dbReference type="GO" id="GO:0031177">
    <property type="term" value="F:phosphopantetheine binding"/>
    <property type="evidence" value="ECO:0007669"/>
    <property type="project" value="TreeGrafter"/>
</dbReference>
<dbReference type="GO" id="GO:0005737">
    <property type="term" value="C:cytoplasm"/>
    <property type="evidence" value="ECO:0007669"/>
    <property type="project" value="TreeGrafter"/>
</dbReference>
<feature type="domain" description="Carrier" evidence="6">
    <location>
        <begin position="2179"/>
        <end position="2255"/>
    </location>
</feature>
<dbReference type="FunFam" id="3.30.559.30:FF:000002">
    <property type="entry name" value="Nonribosomal peptide synthase Pes1"/>
    <property type="match status" value="1"/>
</dbReference>
<dbReference type="CDD" id="cd05918">
    <property type="entry name" value="A_NRPS_SidN3_like"/>
    <property type="match status" value="3"/>
</dbReference>
<dbReference type="PANTHER" id="PTHR45527:SF16">
    <property type="entry name" value="NONRIBOSOMAL PEPTIDE SYNTHASE ATNA-RELATED"/>
    <property type="match status" value="1"/>
</dbReference>
<keyword evidence="5" id="KW-0812">Transmembrane</keyword>
<name>A0AAN7UG58_9PEZI</name>
<feature type="domain" description="Carrier" evidence="6">
    <location>
        <begin position="592"/>
        <end position="668"/>
    </location>
</feature>
<dbReference type="EMBL" id="JAWHQM010000002">
    <property type="protein sequence ID" value="KAK5624976.1"/>
    <property type="molecule type" value="Genomic_DNA"/>
</dbReference>
<feature type="domain" description="Carrier" evidence="6">
    <location>
        <begin position="3256"/>
        <end position="3331"/>
    </location>
</feature>
<keyword evidence="2" id="KW-0597">Phosphoprotein</keyword>
<dbReference type="Gene3D" id="3.30.300.30">
    <property type="match status" value="3"/>
</dbReference>
<reference evidence="7 8" key="1">
    <citation type="submission" date="2023-10" db="EMBL/GenBank/DDBJ databases">
        <title>Draft genome sequence of Xylaria bambusicola isolate GMP-LS, the root and basal stem rot pathogen of sugarcane in Indonesia.</title>
        <authorList>
            <person name="Selvaraj P."/>
            <person name="Muralishankar V."/>
            <person name="Muruganantham S."/>
            <person name="Sp S."/>
            <person name="Haryani S."/>
            <person name="Lau K.J.X."/>
            <person name="Naqvi N.I."/>
        </authorList>
    </citation>
    <scope>NUCLEOTIDE SEQUENCE [LARGE SCALE GENOMIC DNA]</scope>
    <source>
        <strain evidence="7">GMP-LS</strain>
    </source>
</reference>
<dbReference type="InterPro" id="IPR001242">
    <property type="entry name" value="Condensation_dom"/>
</dbReference>
<dbReference type="InterPro" id="IPR000873">
    <property type="entry name" value="AMP-dep_synth/lig_dom"/>
</dbReference>
<feature type="transmembrane region" description="Helical" evidence="5">
    <location>
        <begin position="1821"/>
        <end position="1842"/>
    </location>
</feature>
<dbReference type="NCBIfam" id="TIGR01733">
    <property type="entry name" value="AA-adenyl-dom"/>
    <property type="match status" value="2"/>
</dbReference>